<protein>
    <submittedName>
        <fullName evidence="1">Uncharacterized protein</fullName>
    </submittedName>
</protein>
<accession>A0A4Q2V582</accession>
<gene>
    <name evidence="1" type="ORF">BFJ63_vAg15612</name>
</gene>
<evidence type="ECO:0000313" key="1">
    <source>
        <dbReference type="EMBL" id="RYC81500.1"/>
    </source>
</evidence>
<proteinExistence type="predicted"/>
<sequence length="125" mass="13550">MRADLRVCDSVLHVSTTEGLRDRYPFGGVNDAALAEAEGVTAPTTRAAPSGSLPHLMLPPPRTSNNSDKILKEELHNVCAVAKWFFRQGVELSKSIMDGQLGKVGGTIRRILDLVVEVRVVQNNA</sequence>
<reference evidence="1 2" key="1">
    <citation type="submission" date="2016-12" db="EMBL/GenBank/DDBJ databases">
        <title>Draft genome sequence of Fusarium oxysporum causing rot on Narcissus.</title>
        <authorList>
            <person name="Armitage A.D."/>
            <person name="Taylor A."/>
            <person name="Clarkson J.P."/>
            <person name="Harrison R.J."/>
            <person name="Jackson A.C."/>
        </authorList>
    </citation>
    <scope>NUCLEOTIDE SEQUENCE [LARGE SCALE GENOMIC DNA]</scope>
    <source>
        <strain evidence="1 2">N139</strain>
    </source>
</reference>
<dbReference type="EMBL" id="MQTW01000242">
    <property type="protein sequence ID" value="RYC81500.1"/>
    <property type="molecule type" value="Genomic_DNA"/>
</dbReference>
<comment type="caution">
    <text evidence="1">The sequence shown here is derived from an EMBL/GenBank/DDBJ whole genome shotgun (WGS) entry which is preliminary data.</text>
</comment>
<organism evidence="1 2">
    <name type="scientific">Fusarium oxysporum f. sp. narcissi</name>
    <dbReference type="NCBI Taxonomy" id="451672"/>
    <lineage>
        <taxon>Eukaryota</taxon>
        <taxon>Fungi</taxon>
        <taxon>Dikarya</taxon>
        <taxon>Ascomycota</taxon>
        <taxon>Pezizomycotina</taxon>
        <taxon>Sordariomycetes</taxon>
        <taxon>Hypocreomycetidae</taxon>
        <taxon>Hypocreales</taxon>
        <taxon>Nectriaceae</taxon>
        <taxon>Fusarium</taxon>
        <taxon>Fusarium oxysporum species complex</taxon>
    </lineage>
</organism>
<dbReference type="AlphaFoldDB" id="A0A4Q2V582"/>
<evidence type="ECO:0000313" key="2">
    <source>
        <dbReference type="Proteomes" id="UP000290540"/>
    </source>
</evidence>
<name>A0A4Q2V582_FUSOX</name>
<dbReference type="Proteomes" id="UP000290540">
    <property type="component" value="Unassembled WGS sequence"/>
</dbReference>